<gene>
    <name evidence="1" type="ORF">H9L22_05795</name>
</gene>
<protein>
    <submittedName>
        <fullName evidence="1">Uncharacterized protein</fullName>
    </submittedName>
</protein>
<keyword evidence="2" id="KW-1185">Reference proteome</keyword>
<proteinExistence type="predicted"/>
<dbReference type="RefSeq" id="WP_187721957.1">
    <property type="nucleotide sequence ID" value="NZ_BAABBL010000003.1"/>
</dbReference>
<evidence type="ECO:0000313" key="1">
    <source>
        <dbReference type="EMBL" id="QNP56858.1"/>
    </source>
</evidence>
<evidence type="ECO:0000313" key="2">
    <source>
        <dbReference type="Proteomes" id="UP000516117"/>
    </source>
</evidence>
<dbReference type="AlphaFoldDB" id="A0A7H0H8J2"/>
<name>A0A7H0H8J2_9ACTN</name>
<organism evidence="1 2">
    <name type="scientific">Tessaracoccus defluvii</name>
    <dbReference type="NCBI Taxonomy" id="1285901"/>
    <lineage>
        <taxon>Bacteria</taxon>
        <taxon>Bacillati</taxon>
        <taxon>Actinomycetota</taxon>
        <taxon>Actinomycetes</taxon>
        <taxon>Propionibacteriales</taxon>
        <taxon>Propionibacteriaceae</taxon>
        <taxon>Tessaracoccus</taxon>
    </lineage>
</organism>
<dbReference type="EMBL" id="CP060789">
    <property type="protein sequence ID" value="QNP56858.1"/>
    <property type="molecule type" value="Genomic_DNA"/>
</dbReference>
<accession>A0A7H0H8J2</accession>
<reference evidence="1 2" key="1">
    <citation type="submission" date="2020-08" db="EMBL/GenBank/DDBJ databases">
        <title>Genome sequence of Tessaracoccus defluvii JCM 17540T.</title>
        <authorList>
            <person name="Hyun D.-W."/>
            <person name="Bae J.-W."/>
        </authorList>
    </citation>
    <scope>NUCLEOTIDE SEQUENCE [LARGE SCALE GENOMIC DNA]</scope>
    <source>
        <strain evidence="1 2">JCM 17540</strain>
    </source>
</reference>
<dbReference type="Proteomes" id="UP000516117">
    <property type="component" value="Chromosome"/>
</dbReference>
<dbReference type="KEGG" id="tdf:H9L22_05795"/>
<sequence>MFDEDEGIRVYVPPGWPGTVRPPGAPGWLASAESYLLDVCPSEYRGYQVLRRHPVVLAGLAREFVASQLVATRAGLQGVRTSLSGVVDTATADQAATVLQQEEARLTRVARGVDLVDQALRDARFTPKL</sequence>